<accession>V9Z3P4</accession>
<name>V9Z3P4_9ACTN</name>
<sequence length="192" mass="20627">MSVAAFAAKPLTAAYLALRLPAGTEVTYHGTATEDHGRWTVRPCSCGRCVLAVLRGLPATRYELWAQGAQRPGVTHVRHTSVRPVVSEDELNETVWATLPTKYVSAHLRTVLRRTFPGVKFSVRTGQGKHAHEITVSWSGGPGRTAVSTVTAPLLATYGAGQRRRPRAVTVTVGGRTRSGMPVAAAIHLNRA</sequence>
<dbReference type="EMBL" id="KF602051">
    <property type="protein sequence ID" value="AHE40115.1"/>
    <property type="molecule type" value="Genomic_DNA"/>
</dbReference>
<gene>
    <name evidence="2" type="ORF">pFRL6_28</name>
</gene>
<dbReference type="Pfam" id="PF18847">
    <property type="entry name" value="LPD29"/>
    <property type="match status" value="1"/>
</dbReference>
<evidence type="ECO:0000259" key="1">
    <source>
        <dbReference type="Pfam" id="PF18847"/>
    </source>
</evidence>
<feature type="domain" description="Large polyvalent protein associated" evidence="1">
    <location>
        <begin position="100"/>
        <end position="191"/>
    </location>
</feature>
<proteinExistence type="predicted"/>
<keyword evidence="2" id="KW-0614">Plasmid</keyword>
<dbReference type="InterPro" id="IPR041311">
    <property type="entry name" value="LPD29"/>
</dbReference>
<dbReference type="RefSeq" id="WP_024127379.1">
    <property type="nucleotide sequence ID" value="NC_023286.1"/>
</dbReference>
<reference evidence="2" key="1">
    <citation type="submission" date="2013-09" db="EMBL/GenBank/DDBJ databases">
        <title>Complete nucleotide sequence of Streptomyces linear plasmid pFRL6.</title>
        <authorList>
            <person name="Chen Z."/>
            <person name="Fang P."/>
            <person name="Qin Z."/>
        </authorList>
    </citation>
    <scope>NUCLEOTIDE SEQUENCE</scope>
    <source>
        <plasmid evidence="2">pFRL6</plasmid>
    </source>
</reference>
<organism evidence="2">
    <name type="scientific">Streptomyces sp. F12</name>
    <dbReference type="NCBI Taxonomy" id="1436084"/>
    <lineage>
        <taxon>Bacteria</taxon>
        <taxon>Bacillati</taxon>
        <taxon>Actinomycetota</taxon>
        <taxon>Actinomycetes</taxon>
        <taxon>Kitasatosporales</taxon>
        <taxon>Streptomycetaceae</taxon>
        <taxon>Streptomyces</taxon>
    </lineage>
</organism>
<evidence type="ECO:0000313" key="2">
    <source>
        <dbReference type="EMBL" id="AHE40115.1"/>
    </source>
</evidence>
<dbReference type="AlphaFoldDB" id="V9Z3P4"/>
<geneLocation type="plasmid" evidence="2">
    <name>pFRL6</name>
</geneLocation>
<protein>
    <recommendedName>
        <fullName evidence="1">Large polyvalent protein associated domain-containing protein</fullName>
    </recommendedName>
</protein>